<gene>
    <name evidence="1" type="ORF">MHBO_004912</name>
</gene>
<protein>
    <submittedName>
        <fullName evidence="1">Uncharacterized protein</fullName>
    </submittedName>
</protein>
<organism evidence="1 2">
    <name type="scientific">Bonamia ostreae</name>
    <dbReference type="NCBI Taxonomy" id="126728"/>
    <lineage>
        <taxon>Eukaryota</taxon>
        <taxon>Sar</taxon>
        <taxon>Rhizaria</taxon>
        <taxon>Endomyxa</taxon>
        <taxon>Ascetosporea</taxon>
        <taxon>Haplosporida</taxon>
        <taxon>Bonamia</taxon>
    </lineage>
</organism>
<sequence>MSNHTKLFLDCDLNQKDVSTITIKKPVCEIGPLLHVVQTCFNYNDKFFSEECEASCKENFVHSELGLSNFKVKCMPFGRTTDFICVKIDVCMPPKIVGEYSDSISIDCDDEIKDYCIVTAGEGDKLFFEKSQSRQFNVP</sequence>
<accession>A0ABV2AVE3</accession>
<feature type="non-terminal residue" evidence="1">
    <location>
        <position position="139"/>
    </location>
</feature>
<reference evidence="1 2" key="1">
    <citation type="journal article" date="2024" name="BMC Biol.">
        <title>Comparative genomics of Ascetosporea gives new insight into the evolutionary basis for animal parasitism in Rhizaria.</title>
        <authorList>
            <person name="Hiltunen Thoren M."/>
            <person name="Onut-Brannstrom I."/>
            <person name="Alfjorden A."/>
            <person name="Peckova H."/>
            <person name="Swords F."/>
            <person name="Hooper C."/>
            <person name="Holzer A.S."/>
            <person name="Bass D."/>
            <person name="Burki F."/>
        </authorList>
    </citation>
    <scope>NUCLEOTIDE SEQUENCE [LARGE SCALE GENOMIC DNA]</scope>
    <source>
        <strain evidence="1">20-A016</strain>
    </source>
</reference>
<name>A0ABV2AVE3_9EUKA</name>
<dbReference type="Proteomes" id="UP001439008">
    <property type="component" value="Unassembled WGS sequence"/>
</dbReference>
<evidence type="ECO:0000313" key="1">
    <source>
        <dbReference type="EMBL" id="MES1923348.1"/>
    </source>
</evidence>
<dbReference type="EMBL" id="JBDODL010005758">
    <property type="protein sequence ID" value="MES1923348.1"/>
    <property type="molecule type" value="Genomic_DNA"/>
</dbReference>
<evidence type="ECO:0000313" key="2">
    <source>
        <dbReference type="Proteomes" id="UP001439008"/>
    </source>
</evidence>
<proteinExistence type="predicted"/>
<comment type="caution">
    <text evidence="1">The sequence shown here is derived from an EMBL/GenBank/DDBJ whole genome shotgun (WGS) entry which is preliminary data.</text>
</comment>
<keyword evidence="2" id="KW-1185">Reference proteome</keyword>